<name>A0A8H2VIQ7_9SACH</name>
<dbReference type="GO" id="GO:0016020">
    <property type="term" value="C:membrane"/>
    <property type="evidence" value="ECO:0007669"/>
    <property type="project" value="UniProtKB-SubCell"/>
</dbReference>
<dbReference type="GO" id="GO:0016491">
    <property type="term" value="F:oxidoreductase activity"/>
    <property type="evidence" value="ECO:0007669"/>
    <property type="project" value="UniProtKB-KW"/>
</dbReference>
<dbReference type="GeneID" id="64859368"/>
<keyword evidence="4 8" id="KW-0285">Flavoprotein</keyword>
<dbReference type="OrthoDB" id="432685at2759"/>
<dbReference type="PANTHER" id="PTHR19370">
    <property type="entry name" value="NADH-CYTOCHROME B5 REDUCTASE"/>
    <property type="match status" value="1"/>
</dbReference>
<proteinExistence type="inferred from homology"/>
<dbReference type="Gene3D" id="2.40.30.10">
    <property type="entry name" value="Translation factors"/>
    <property type="match status" value="1"/>
</dbReference>
<evidence type="ECO:0000259" key="9">
    <source>
        <dbReference type="Pfam" id="PF00970"/>
    </source>
</evidence>
<keyword evidence="11" id="KW-1185">Reference proteome</keyword>
<dbReference type="AlphaFoldDB" id="A0A8H2VIQ7"/>
<dbReference type="Pfam" id="PF00970">
    <property type="entry name" value="FAD_binding_6"/>
    <property type="match status" value="1"/>
</dbReference>
<keyword evidence="6" id="KW-0560">Oxidoreductase</keyword>
<evidence type="ECO:0000256" key="3">
    <source>
        <dbReference type="ARBA" id="ARBA00006105"/>
    </source>
</evidence>
<organism evidence="10 11">
    <name type="scientific">Maudiozyma barnettii</name>
    <dbReference type="NCBI Taxonomy" id="61262"/>
    <lineage>
        <taxon>Eukaryota</taxon>
        <taxon>Fungi</taxon>
        <taxon>Dikarya</taxon>
        <taxon>Ascomycota</taxon>
        <taxon>Saccharomycotina</taxon>
        <taxon>Saccharomycetes</taxon>
        <taxon>Saccharomycetales</taxon>
        <taxon>Saccharomycetaceae</taxon>
        <taxon>Maudiozyma</taxon>
    </lineage>
</organism>
<keyword evidence="5 8" id="KW-0274">FAD</keyword>
<evidence type="ECO:0000256" key="1">
    <source>
        <dbReference type="ARBA" id="ARBA00001974"/>
    </source>
</evidence>
<reference evidence="10 11" key="1">
    <citation type="submission" date="2020-05" db="EMBL/GenBank/DDBJ databases">
        <authorList>
            <person name="Casaregola S."/>
            <person name="Devillers H."/>
            <person name="Grondin C."/>
        </authorList>
    </citation>
    <scope>NUCLEOTIDE SEQUENCE [LARGE SCALE GENOMIC DNA]</scope>
    <source>
        <strain evidence="10 11">CLIB 1767</strain>
    </source>
</reference>
<keyword evidence="7" id="KW-0472">Membrane</keyword>
<dbReference type="InterPro" id="IPR017938">
    <property type="entry name" value="Riboflavin_synthase-like_b-brl"/>
</dbReference>
<evidence type="ECO:0000256" key="8">
    <source>
        <dbReference type="PIRSR" id="PIRSR601834-1"/>
    </source>
</evidence>
<feature type="binding site" evidence="8">
    <location>
        <position position="165"/>
    </location>
    <ligand>
        <name>FAD</name>
        <dbReference type="ChEBI" id="CHEBI:57692"/>
    </ligand>
</feature>
<evidence type="ECO:0000256" key="2">
    <source>
        <dbReference type="ARBA" id="ARBA00004370"/>
    </source>
</evidence>
<dbReference type="Proteomes" id="UP000644660">
    <property type="component" value="Unassembled WGS sequence"/>
</dbReference>
<gene>
    <name evidence="10" type="ORF">KABA2_09S01430</name>
</gene>
<evidence type="ECO:0000256" key="6">
    <source>
        <dbReference type="ARBA" id="ARBA00023002"/>
    </source>
</evidence>
<evidence type="ECO:0000313" key="10">
    <source>
        <dbReference type="EMBL" id="CAB4256295.1"/>
    </source>
</evidence>
<comment type="similarity">
    <text evidence="3">Belongs to the flavoprotein pyridine nucleotide cytochrome reductase family.</text>
</comment>
<comment type="subcellular location">
    <subcellularLocation>
        <location evidence="2">Membrane</location>
    </subcellularLocation>
</comment>
<evidence type="ECO:0000256" key="5">
    <source>
        <dbReference type="ARBA" id="ARBA00022827"/>
    </source>
</evidence>
<evidence type="ECO:0000313" key="11">
    <source>
        <dbReference type="Proteomes" id="UP000644660"/>
    </source>
</evidence>
<dbReference type="InterPro" id="IPR008333">
    <property type="entry name" value="Cbr1-like_FAD-bd_dom"/>
</dbReference>
<comment type="cofactor">
    <cofactor evidence="1 8">
        <name>FAD</name>
        <dbReference type="ChEBI" id="CHEBI:57692"/>
    </cofactor>
</comment>
<dbReference type="EMBL" id="CAEFZW010000009">
    <property type="protein sequence ID" value="CAB4256295.1"/>
    <property type="molecule type" value="Genomic_DNA"/>
</dbReference>
<dbReference type="SUPFAM" id="SSF52343">
    <property type="entry name" value="Ferredoxin reductase-like, C-terminal NADP-linked domain"/>
    <property type="match status" value="1"/>
</dbReference>
<dbReference type="PANTHER" id="PTHR19370:SF189">
    <property type="entry name" value="CYTOCHROME C MITOCHONDRIAL IMPORT FACTOR CYC2"/>
    <property type="match status" value="1"/>
</dbReference>
<comment type="caution">
    <text evidence="10">The sequence shown here is derived from an EMBL/GenBank/DDBJ whole genome shotgun (WGS) entry which is preliminary data.</text>
</comment>
<dbReference type="Gene3D" id="3.40.50.80">
    <property type="entry name" value="Nucleotide-binding domain of ferredoxin-NADP reductase (FNR) module"/>
    <property type="match status" value="1"/>
</dbReference>
<feature type="binding site" evidence="8">
    <location>
        <position position="158"/>
    </location>
    <ligand>
        <name>FAD</name>
        <dbReference type="ChEBI" id="CHEBI:57692"/>
    </ligand>
</feature>
<protein>
    <submittedName>
        <fullName evidence="10">Similar to Saccharomyces cerevisiae YOR037W CYC2 Mitochondrial peripheral inner membrane protein, contains a FAD cofactor in a domain exposed in the intermembrane space</fullName>
    </submittedName>
</protein>
<dbReference type="SUPFAM" id="SSF63380">
    <property type="entry name" value="Riboflavin synthase domain-like"/>
    <property type="match status" value="1"/>
</dbReference>
<dbReference type="InterPro" id="IPR001834">
    <property type="entry name" value="CBR-like"/>
</dbReference>
<evidence type="ECO:0000256" key="4">
    <source>
        <dbReference type="ARBA" id="ARBA00022630"/>
    </source>
</evidence>
<dbReference type="GO" id="GO:0005739">
    <property type="term" value="C:mitochondrion"/>
    <property type="evidence" value="ECO:0007669"/>
    <property type="project" value="TreeGrafter"/>
</dbReference>
<feature type="domain" description="Flavoprotein pyridine nucleotide cytochrome reductase-like FAD-binding" evidence="9">
    <location>
        <begin position="127"/>
        <end position="186"/>
    </location>
</feature>
<dbReference type="CDD" id="cd06183">
    <property type="entry name" value="cyt_b5_reduct_like"/>
    <property type="match status" value="1"/>
</dbReference>
<accession>A0A8H2VIQ7</accession>
<dbReference type="InterPro" id="IPR039261">
    <property type="entry name" value="FNR_nucleotide-bd"/>
</dbReference>
<evidence type="ECO:0000256" key="7">
    <source>
        <dbReference type="ARBA" id="ARBA00023136"/>
    </source>
</evidence>
<dbReference type="PRINTS" id="PR00406">
    <property type="entry name" value="CYTB5RDTASE"/>
</dbReference>
<sequence length="329" mass="37684">MFLKSFTRRLYVTSSKPVVSKSFFRSYAKQIKLGIAGTAAATVLGFGYCEYVIHTTWTTELDEDQFTRYKISQRVNVDPHHYFLEAKPLSAQKINIWKKLTSNKIWSLEVKQPEIMIVRNYTPLPLKLTVNKDDEYRLQIMDIANDDTNEGKLLFYVKNYDNGEVGRWMRNLDVGSRIDLRGPFIEYELNDNTKNVNMYTAGTGVVAALQILLNNTSGDSRNFTWIHTSHDMNELGKLYPMMINLSKSDNINLKLFNNTYSVRDNIDELMKLTPVNNQNATYNKQFMALVCGPDGFIKTVAGVKINLKQGPIDGILKSQGWSNDNVFKL</sequence>
<dbReference type="RefSeq" id="XP_041408139.1">
    <property type="nucleotide sequence ID" value="XM_041552205.1"/>
</dbReference>